<accession>A0A9D4XC50</accession>
<protein>
    <submittedName>
        <fullName evidence="2">Uncharacterized protein</fullName>
    </submittedName>
</protein>
<dbReference type="EMBL" id="JAMSHJ010000004">
    <property type="protein sequence ID" value="KAI5416109.1"/>
    <property type="molecule type" value="Genomic_DNA"/>
</dbReference>
<evidence type="ECO:0000313" key="3">
    <source>
        <dbReference type="Proteomes" id="UP001058974"/>
    </source>
</evidence>
<dbReference type="GO" id="GO:0008270">
    <property type="term" value="F:zinc ion binding"/>
    <property type="evidence" value="ECO:0007669"/>
    <property type="project" value="InterPro"/>
</dbReference>
<evidence type="ECO:0000313" key="1">
    <source>
        <dbReference type="EMBL" id="KAI5416109.1"/>
    </source>
</evidence>
<comment type="caution">
    <text evidence="2">The sequence shown here is derived from an EMBL/GenBank/DDBJ whole genome shotgun (WGS) entry which is preliminary data.</text>
</comment>
<dbReference type="Gene3D" id="4.10.60.10">
    <property type="entry name" value="Zinc finger, CCHC-type"/>
    <property type="match status" value="1"/>
</dbReference>
<proteinExistence type="predicted"/>
<dbReference type="Gramene" id="Psat04G0123500-T1">
    <property type="protein sequence ID" value="KAI5416109.1"/>
    <property type="gene ID" value="KIW84_041235"/>
</dbReference>
<organism evidence="2 3">
    <name type="scientific">Pisum sativum</name>
    <name type="common">Garden pea</name>
    <name type="synonym">Lathyrus oleraceus</name>
    <dbReference type="NCBI Taxonomy" id="3888"/>
    <lineage>
        <taxon>Eukaryota</taxon>
        <taxon>Viridiplantae</taxon>
        <taxon>Streptophyta</taxon>
        <taxon>Embryophyta</taxon>
        <taxon>Tracheophyta</taxon>
        <taxon>Spermatophyta</taxon>
        <taxon>Magnoliopsida</taxon>
        <taxon>eudicotyledons</taxon>
        <taxon>Gunneridae</taxon>
        <taxon>Pentapetalae</taxon>
        <taxon>rosids</taxon>
        <taxon>fabids</taxon>
        <taxon>Fabales</taxon>
        <taxon>Fabaceae</taxon>
        <taxon>Papilionoideae</taxon>
        <taxon>50 kb inversion clade</taxon>
        <taxon>NPAAA clade</taxon>
        <taxon>Hologalegina</taxon>
        <taxon>IRL clade</taxon>
        <taxon>Fabeae</taxon>
        <taxon>Lathyrus</taxon>
    </lineage>
</organism>
<dbReference type="GO" id="GO:0003676">
    <property type="term" value="F:nucleic acid binding"/>
    <property type="evidence" value="ECO:0007669"/>
    <property type="project" value="InterPro"/>
</dbReference>
<dbReference type="AlphaFoldDB" id="A0A9D4XC50"/>
<evidence type="ECO:0000313" key="2">
    <source>
        <dbReference type="EMBL" id="KAI5416110.1"/>
    </source>
</evidence>
<reference evidence="2 3" key="1">
    <citation type="journal article" date="2022" name="Nat. Genet.">
        <title>Improved pea reference genome and pan-genome highlight genomic features and evolutionary characteristics.</title>
        <authorList>
            <person name="Yang T."/>
            <person name="Liu R."/>
            <person name="Luo Y."/>
            <person name="Hu S."/>
            <person name="Wang D."/>
            <person name="Wang C."/>
            <person name="Pandey M.K."/>
            <person name="Ge S."/>
            <person name="Xu Q."/>
            <person name="Li N."/>
            <person name="Li G."/>
            <person name="Huang Y."/>
            <person name="Saxena R.K."/>
            <person name="Ji Y."/>
            <person name="Li M."/>
            <person name="Yan X."/>
            <person name="He Y."/>
            <person name="Liu Y."/>
            <person name="Wang X."/>
            <person name="Xiang C."/>
            <person name="Varshney R.K."/>
            <person name="Ding H."/>
            <person name="Gao S."/>
            <person name="Zong X."/>
        </authorList>
    </citation>
    <scope>NUCLEOTIDE SEQUENCE [LARGE SCALE GENOMIC DNA]</scope>
    <source>
        <strain evidence="2 3">cv. Zhongwan 6</strain>
    </source>
</reference>
<dbReference type="Proteomes" id="UP001058974">
    <property type="component" value="Chromosome 4"/>
</dbReference>
<name>A0A9D4XC50_PEA</name>
<dbReference type="SUPFAM" id="SSF57756">
    <property type="entry name" value="Retrovirus zinc finger-like domains"/>
    <property type="match status" value="1"/>
</dbReference>
<gene>
    <name evidence="1" type="ORF">KIW84_041235</name>
    <name evidence="2" type="ORF">KIW84_041236</name>
</gene>
<keyword evidence="3" id="KW-1185">Reference proteome</keyword>
<dbReference type="InterPro" id="IPR036875">
    <property type="entry name" value="Znf_CCHC_sf"/>
</dbReference>
<dbReference type="EMBL" id="JAMSHJ010000004">
    <property type="protein sequence ID" value="KAI5416110.1"/>
    <property type="molecule type" value="Genomic_DNA"/>
</dbReference>
<dbReference type="Gramene" id="Psat04G0123600-T1">
    <property type="protein sequence ID" value="KAI5416110.1"/>
    <property type="gene ID" value="KIW84_041236"/>
</dbReference>
<sequence length="194" mass="22660">MDHIKKILRNLPAKYILKVTELNGYEPEKHIKVVALKYMRGYEKSSQKLKEATHDEAFDVKSNDDELTFIIKRFKCLAKKKNKLADKKDSFKESSSRSKDQDGCYNCKKLDHFIIECPDPQKDKSKNESFQKNNFRSKFTKILIATWEKLDNEGENEEANLALKTSTFSNLEFEVDFDSESKNTKTSKTRLLDE</sequence>